<dbReference type="Gene3D" id="3.30.240.20">
    <property type="entry name" value="bsu07140 like domains"/>
    <property type="match status" value="1"/>
</dbReference>
<evidence type="ECO:0000256" key="1">
    <source>
        <dbReference type="ARBA" id="ARBA00004651"/>
    </source>
</evidence>
<organism evidence="10 11">
    <name type="scientific">Novosphingobium chloroacetimidivorans</name>
    <dbReference type="NCBI Taxonomy" id="1428314"/>
    <lineage>
        <taxon>Bacteria</taxon>
        <taxon>Pseudomonadati</taxon>
        <taxon>Pseudomonadota</taxon>
        <taxon>Alphaproteobacteria</taxon>
        <taxon>Sphingomonadales</taxon>
        <taxon>Sphingomonadaceae</taxon>
        <taxon>Novosphingobium</taxon>
    </lineage>
</organism>
<feature type="transmembrane region" description="Helical" evidence="7">
    <location>
        <begin position="54"/>
        <end position="75"/>
    </location>
</feature>
<feature type="domain" description="YetF-like N-terminal transmembrane" evidence="9">
    <location>
        <begin position="3"/>
        <end position="71"/>
    </location>
</feature>
<accession>A0A7W7KDD0</accession>
<protein>
    <submittedName>
        <fullName evidence="10">Uncharacterized membrane protein YcaP (DUF421 family)</fullName>
    </submittedName>
</protein>
<dbReference type="Pfam" id="PF20730">
    <property type="entry name" value="YetF_N"/>
    <property type="match status" value="1"/>
</dbReference>
<evidence type="ECO:0000256" key="5">
    <source>
        <dbReference type="ARBA" id="ARBA00022989"/>
    </source>
</evidence>
<dbReference type="EMBL" id="JACHLR010000018">
    <property type="protein sequence ID" value="MBB4860214.1"/>
    <property type="molecule type" value="Genomic_DNA"/>
</dbReference>
<evidence type="ECO:0000256" key="3">
    <source>
        <dbReference type="ARBA" id="ARBA00022475"/>
    </source>
</evidence>
<dbReference type="Pfam" id="PF04239">
    <property type="entry name" value="DUF421"/>
    <property type="match status" value="1"/>
</dbReference>
<gene>
    <name evidence="10" type="ORF">HNO88_003556</name>
</gene>
<evidence type="ECO:0000259" key="9">
    <source>
        <dbReference type="Pfam" id="PF20730"/>
    </source>
</evidence>
<comment type="similarity">
    <text evidence="2">Belongs to the UPF0702 family.</text>
</comment>
<feature type="transmembrane region" description="Helical" evidence="7">
    <location>
        <begin position="6"/>
        <end position="22"/>
    </location>
</feature>
<dbReference type="GO" id="GO:0005886">
    <property type="term" value="C:plasma membrane"/>
    <property type="evidence" value="ECO:0007669"/>
    <property type="project" value="UniProtKB-SubCell"/>
</dbReference>
<evidence type="ECO:0000256" key="4">
    <source>
        <dbReference type="ARBA" id="ARBA00022692"/>
    </source>
</evidence>
<dbReference type="InterPro" id="IPR007353">
    <property type="entry name" value="DUF421"/>
</dbReference>
<keyword evidence="3" id="KW-1003">Cell membrane</keyword>
<dbReference type="PANTHER" id="PTHR34582">
    <property type="entry name" value="UPF0702 TRANSMEMBRANE PROTEIN YCAP"/>
    <property type="match status" value="1"/>
</dbReference>
<proteinExistence type="inferred from homology"/>
<evidence type="ECO:0000256" key="2">
    <source>
        <dbReference type="ARBA" id="ARBA00006448"/>
    </source>
</evidence>
<dbReference type="InterPro" id="IPR023090">
    <property type="entry name" value="UPF0702_alpha/beta_dom_sf"/>
</dbReference>
<dbReference type="PANTHER" id="PTHR34582:SF6">
    <property type="entry name" value="UPF0702 TRANSMEMBRANE PROTEIN YCAP"/>
    <property type="match status" value="1"/>
</dbReference>
<name>A0A7W7KDD0_9SPHN</name>
<dbReference type="RefSeq" id="WP_184248581.1">
    <property type="nucleotide sequence ID" value="NZ_JACHLR010000018.1"/>
</dbReference>
<comment type="caution">
    <text evidence="10">The sequence shown here is derived from an EMBL/GenBank/DDBJ whole genome shotgun (WGS) entry which is preliminary data.</text>
</comment>
<reference evidence="10 11" key="1">
    <citation type="submission" date="2020-08" db="EMBL/GenBank/DDBJ databases">
        <title>Functional genomics of gut bacteria from endangered species of beetles.</title>
        <authorList>
            <person name="Carlos-Shanley C."/>
        </authorList>
    </citation>
    <scope>NUCLEOTIDE SEQUENCE [LARGE SCALE GENOMIC DNA]</scope>
    <source>
        <strain evidence="10 11">S00245</strain>
    </source>
</reference>
<keyword evidence="6 7" id="KW-0472">Membrane</keyword>
<comment type="subcellular location">
    <subcellularLocation>
        <location evidence="1">Cell membrane</location>
        <topology evidence="1">Multi-pass membrane protein</topology>
    </subcellularLocation>
</comment>
<evidence type="ECO:0000256" key="6">
    <source>
        <dbReference type="ARBA" id="ARBA00023136"/>
    </source>
</evidence>
<evidence type="ECO:0000313" key="10">
    <source>
        <dbReference type="EMBL" id="MBB4860214.1"/>
    </source>
</evidence>
<sequence length="161" mass="17536">MDIVARASVMFLVVYVVLRLMGKRELGQMAPFELVTLIVTGDLIQQGVTHQDFSLTGATLAIVTFATWSLIMSALSHRFPKARAVLQSPPLVLVRDGQFLGANMDKEGIDKDEFGAQLRLAGIASLDQVAWAILEPEGKISFIRKDDAPTDPRVGEDAQVA</sequence>
<dbReference type="AlphaFoldDB" id="A0A7W7KDD0"/>
<feature type="domain" description="YetF C-terminal" evidence="8">
    <location>
        <begin position="78"/>
        <end position="151"/>
    </location>
</feature>
<keyword evidence="4 7" id="KW-0812">Transmembrane</keyword>
<evidence type="ECO:0000256" key="7">
    <source>
        <dbReference type="SAM" id="Phobius"/>
    </source>
</evidence>
<evidence type="ECO:0000313" key="11">
    <source>
        <dbReference type="Proteomes" id="UP000555448"/>
    </source>
</evidence>
<keyword evidence="5 7" id="KW-1133">Transmembrane helix</keyword>
<evidence type="ECO:0000259" key="8">
    <source>
        <dbReference type="Pfam" id="PF04239"/>
    </source>
</evidence>
<dbReference type="InterPro" id="IPR048454">
    <property type="entry name" value="YetF_N"/>
</dbReference>
<keyword evidence="11" id="KW-1185">Reference proteome</keyword>
<dbReference type="Proteomes" id="UP000555448">
    <property type="component" value="Unassembled WGS sequence"/>
</dbReference>